<gene>
    <name evidence="3" type="ORF">METZ01_LOCUS62753</name>
</gene>
<dbReference type="InterPro" id="IPR022606">
    <property type="entry name" value="DUF2914"/>
</dbReference>
<sequence length="261" mass="30182">MDSTFIVISIVFIIFIIIANYLKVLRLSIPLVIIYCIFCFNYLIDNENNYSNPSKKINKQNIDKPKYNSITKLHEPIENKNKTSIVEKQIINNVVLPKPILSYTPKPIMIDSNVNILEETNTNMITSDLIMVDDSINEKNKKQNSDLKTLKLNELMICRGIYKRNPIKPGINFINSVDSLFCYTKISNSGPKQEIKHIWYLEGIVMTSVAYNIKPSFNYRSWSRKTIYPNQTGQWRVDVIDSYGNILGTRDFTIKSISSTY</sequence>
<proteinExistence type="predicted"/>
<dbReference type="EMBL" id="UINC01003865">
    <property type="protein sequence ID" value="SVA09899.1"/>
    <property type="molecule type" value="Genomic_DNA"/>
</dbReference>
<protein>
    <recommendedName>
        <fullName evidence="2">DUF2914 domain-containing protein</fullName>
    </recommendedName>
</protein>
<feature type="transmembrane region" description="Helical" evidence="1">
    <location>
        <begin position="6"/>
        <end position="22"/>
    </location>
</feature>
<dbReference type="Pfam" id="PF11141">
    <property type="entry name" value="DUF2914"/>
    <property type="match status" value="1"/>
</dbReference>
<reference evidence="3" key="1">
    <citation type="submission" date="2018-05" db="EMBL/GenBank/DDBJ databases">
        <authorList>
            <person name="Lanie J.A."/>
            <person name="Ng W.-L."/>
            <person name="Kazmierczak K.M."/>
            <person name="Andrzejewski T.M."/>
            <person name="Davidsen T.M."/>
            <person name="Wayne K.J."/>
            <person name="Tettelin H."/>
            <person name="Glass J.I."/>
            <person name="Rusch D."/>
            <person name="Podicherti R."/>
            <person name="Tsui H.-C.T."/>
            <person name="Winkler M.E."/>
        </authorList>
    </citation>
    <scope>NUCLEOTIDE SEQUENCE</scope>
</reference>
<accession>A0A381T2C2</accession>
<organism evidence="3">
    <name type="scientific">marine metagenome</name>
    <dbReference type="NCBI Taxonomy" id="408172"/>
    <lineage>
        <taxon>unclassified sequences</taxon>
        <taxon>metagenomes</taxon>
        <taxon>ecological metagenomes</taxon>
    </lineage>
</organism>
<evidence type="ECO:0000313" key="3">
    <source>
        <dbReference type="EMBL" id="SVA09899.1"/>
    </source>
</evidence>
<keyword evidence="1" id="KW-0812">Transmembrane</keyword>
<feature type="domain" description="DUF2914" evidence="2">
    <location>
        <begin position="193"/>
        <end position="254"/>
    </location>
</feature>
<keyword evidence="1" id="KW-0472">Membrane</keyword>
<name>A0A381T2C2_9ZZZZ</name>
<keyword evidence="1" id="KW-1133">Transmembrane helix</keyword>
<feature type="transmembrane region" description="Helical" evidence="1">
    <location>
        <begin position="27"/>
        <end position="44"/>
    </location>
</feature>
<evidence type="ECO:0000259" key="2">
    <source>
        <dbReference type="Pfam" id="PF11141"/>
    </source>
</evidence>
<evidence type="ECO:0000256" key="1">
    <source>
        <dbReference type="SAM" id="Phobius"/>
    </source>
</evidence>
<dbReference type="AlphaFoldDB" id="A0A381T2C2"/>